<protein>
    <recommendedName>
        <fullName evidence="2">Methyltransferase domain-containing protein</fullName>
    </recommendedName>
</protein>
<dbReference type="EMBL" id="HBKO01025261">
    <property type="protein sequence ID" value="CAE2232415.1"/>
    <property type="molecule type" value="Transcribed_RNA"/>
</dbReference>
<evidence type="ECO:0008006" key="2">
    <source>
        <dbReference type="Google" id="ProtNLM"/>
    </source>
</evidence>
<dbReference type="PANTHER" id="PTHR14614:SF163">
    <property type="entry name" value="METHYLTRANSFERASE SMALL DOMAIN-CONTAINING PROTEIN"/>
    <property type="match status" value="1"/>
</dbReference>
<dbReference type="InterPro" id="IPR029063">
    <property type="entry name" value="SAM-dependent_MTases_sf"/>
</dbReference>
<organism evidence="1">
    <name type="scientific">Prymnesium polylepis</name>
    <dbReference type="NCBI Taxonomy" id="72548"/>
    <lineage>
        <taxon>Eukaryota</taxon>
        <taxon>Haptista</taxon>
        <taxon>Haptophyta</taxon>
        <taxon>Prymnesiophyceae</taxon>
        <taxon>Prymnesiales</taxon>
        <taxon>Prymnesiaceae</taxon>
        <taxon>Prymnesium</taxon>
    </lineage>
</organism>
<sequence>MRLPASLSPPGEPLTLRRVDVSFQPALAAPISVFEAASPDEILERALTSEEDAYSARIWPSSYAASSALLECLAAEPGSSVFELGCGPGMPSLVALAAGAGSVTATDWSPLALALTTHAAVSFQPSRAERLETLRLDIFDETSDVDAEWLVAADMLYDSSLAEAVGRRVAMHLDRGGRAVLADPGRPGGRDALLRGMRSKNTARATRAARAGFVEHALPRRWRPSRSAKVSVGICVLEP</sequence>
<dbReference type="AlphaFoldDB" id="A0A7S4MNH3"/>
<reference evidence="1" key="1">
    <citation type="submission" date="2021-01" db="EMBL/GenBank/DDBJ databases">
        <authorList>
            <person name="Corre E."/>
            <person name="Pelletier E."/>
            <person name="Niang G."/>
            <person name="Scheremetjew M."/>
            <person name="Finn R."/>
            <person name="Kale V."/>
            <person name="Holt S."/>
            <person name="Cochrane G."/>
            <person name="Meng A."/>
            <person name="Brown T."/>
            <person name="Cohen L."/>
        </authorList>
    </citation>
    <scope>NUCLEOTIDE SEQUENCE</scope>
    <source>
        <strain evidence="1">UIO037</strain>
    </source>
</reference>
<dbReference type="SUPFAM" id="SSF53335">
    <property type="entry name" value="S-adenosyl-L-methionine-dependent methyltransferases"/>
    <property type="match status" value="1"/>
</dbReference>
<gene>
    <name evidence="1" type="ORF">CPOL0286_LOCUS11492</name>
</gene>
<dbReference type="Gene3D" id="3.40.50.150">
    <property type="entry name" value="Vaccinia Virus protein VP39"/>
    <property type="match status" value="1"/>
</dbReference>
<evidence type="ECO:0000313" key="1">
    <source>
        <dbReference type="EMBL" id="CAE2232415.1"/>
    </source>
</evidence>
<dbReference type="InterPro" id="IPR019410">
    <property type="entry name" value="Methyltransf_16"/>
</dbReference>
<accession>A0A7S4MNH3</accession>
<proteinExistence type="predicted"/>
<dbReference type="PANTHER" id="PTHR14614">
    <property type="entry name" value="HEPATOCELLULAR CARCINOMA-ASSOCIATED ANTIGEN"/>
    <property type="match status" value="1"/>
</dbReference>
<name>A0A7S4MNH3_9EUKA</name>